<feature type="compositionally biased region" description="Polar residues" evidence="1">
    <location>
        <begin position="83"/>
        <end position="94"/>
    </location>
</feature>
<accession>V5YNW9</accession>
<reference evidence="2" key="2">
    <citation type="submission" date="2024-06" db="EMBL/GenBank/DDBJ databases">
        <authorList>
            <person name="Sakai Y."/>
            <person name="Fujii T."/>
        </authorList>
    </citation>
    <scope>NUCLEOTIDE SEQUENCE</scope>
    <source>
        <strain evidence="2">M701</strain>
        <plasmid evidence="2">pM7012</plasmid>
    </source>
</reference>
<dbReference type="AlphaFoldDB" id="V5YNW9"/>
<feature type="region of interest" description="Disordered" evidence="1">
    <location>
        <begin position="68"/>
        <end position="94"/>
    </location>
</feature>
<geneLocation type="plasmid" evidence="2">
    <name>pM7012</name>
</geneLocation>
<dbReference type="EMBL" id="AB853026">
    <property type="protein sequence ID" value="BAO18998.1"/>
    <property type="molecule type" value="Genomic_DNA"/>
</dbReference>
<proteinExistence type="predicted"/>
<protein>
    <submittedName>
        <fullName evidence="2">Uncharacterized protein</fullName>
    </submittedName>
</protein>
<feature type="region of interest" description="Disordered" evidence="1">
    <location>
        <begin position="1"/>
        <end position="32"/>
    </location>
</feature>
<evidence type="ECO:0000313" key="2">
    <source>
        <dbReference type="EMBL" id="BAO18998.1"/>
    </source>
</evidence>
<reference evidence="2" key="1">
    <citation type="journal article" date="2014" name="Microbiology">
        <title>A 2,4-dichlorophenoxyacetic acid degradation plasmid pM7012 discloses distribution of an unclassified megaplasmid group across bacterial species.</title>
        <authorList>
            <person name="Sakai Y."/>
            <person name="Ogawa N."/>
            <person name="Shimomura Y."/>
            <person name="Fujii T."/>
        </authorList>
    </citation>
    <scope>NUCLEOTIDE SEQUENCE</scope>
    <source>
        <strain evidence="2">M701</strain>
    </source>
</reference>
<sequence length="94" mass="10631">MKHHVKVADSDAGSKLKATAVPRPKLSTGSEKSTSQVFRSIEAWERYSISRMAYLAFRRLFSCDVARTNDHDRASRRRRISCGNPTRTGFQSAQ</sequence>
<evidence type="ECO:0000256" key="1">
    <source>
        <dbReference type="SAM" id="MobiDB-lite"/>
    </source>
</evidence>
<organism evidence="2">
    <name type="scientific">Burkholderia sp. M701</name>
    <dbReference type="NCBI Taxonomy" id="326454"/>
    <lineage>
        <taxon>Bacteria</taxon>
        <taxon>Pseudomonadati</taxon>
        <taxon>Pseudomonadota</taxon>
        <taxon>Betaproteobacteria</taxon>
        <taxon>Burkholderiales</taxon>
        <taxon>Burkholderiaceae</taxon>
        <taxon>Burkholderia</taxon>
    </lineage>
</organism>
<name>V5YNW9_9BURK</name>
<feature type="compositionally biased region" description="Basic and acidic residues" evidence="1">
    <location>
        <begin position="1"/>
        <end position="14"/>
    </location>
</feature>
<keyword evidence="2" id="KW-0614">Plasmid</keyword>